<keyword evidence="3" id="KW-1185">Reference proteome</keyword>
<dbReference type="InterPro" id="IPR038286">
    <property type="entry name" value="IPK_sf"/>
</dbReference>
<reference evidence="2" key="1">
    <citation type="submission" date="2023-10" db="EMBL/GenBank/DDBJ databases">
        <authorList>
            <person name="Chen Y."/>
            <person name="Shah S."/>
            <person name="Dougan E. K."/>
            <person name="Thang M."/>
            <person name="Chan C."/>
        </authorList>
    </citation>
    <scope>NUCLEOTIDE SEQUENCE [LARGE SCALE GENOMIC DNA]</scope>
</reference>
<evidence type="ECO:0000313" key="3">
    <source>
        <dbReference type="Proteomes" id="UP001189429"/>
    </source>
</evidence>
<sequence>MCMTMAARAAAGRHGHLTPVWNYTSLGQPYPAQASEEGPRVPRARRQLAVPPSALRRGAAAPAGAGGRQGGAAAGAPERRRGETGTITVHVSVAKVGEGQRRPRSEADLTYADPALFETPVARLPVSGGTAPFFQLRLRATERSPTYYIGKDLAHTQDEVQFYEDALALTCGPADEQEGLGGLLGFMFEYLGILQAREEGSAEDAEPRKMLVLRNLFDGCTALRMLDIKIGQKTAAAGHHGKSRFKAWLRGIVDPLTNSGSQGFRLAGFNGQPLSYTSRDPIIAAEALGAGSEDVRKKAGRMMLSQVRGDEMLLYFLDTRQLARTVTGAPGELAPSELIWCCTRSWCSSWPWPWRAATPPRPRSGSAAPWASPSTAAGCRAWRRAPPEASWRTRCGRACGSTCSTGAAQT</sequence>
<organism evidence="2 3">
    <name type="scientific">Prorocentrum cordatum</name>
    <dbReference type="NCBI Taxonomy" id="2364126"/>
    <lineage>
        <taxon>Eukaryota</taxon>
        <taxon>Sar</taxon>
        <taxon>Alveolata</taxon>
        <taxon>Dinophyceae</taxon>
        <taxon>Prorocentrales</taxon>
        <taxon>Prorocentraceae</taxon>
        <taxon>Prorocentrum</taxon>
    </lineage>
</organism>
<dbReference type="Proteomes" id="UP001189429">
    <property type="component" value="Unassembled WGS sequence"/>
</dbReference>
<name>A0ABN9Y870_9DINO</name>
<feature type="region of interest" description="Disordered" evidence="1">
    <location>
        <begin position="49"/>
        <end position="84"/>
    </location>
</feature>
<dbReference type="Gene3D" id="3.30.470.160">
    <property type="entry name" value="Inositol polyphosphate kinase"/>
    <property type="match status" value="1"/>
</dbReference>
<evidence type="ECO:0000256" key="1">
    <source>
        <dbReference type="SAM" id="MobiDB-lite"/>
    </source>
</evidence>
<accession>A0ABN9Y870</accession>
<dbReference type="EMBL" id="CAUYUJ010022087">
    <property type="protein sequence ID" value="CAK0908860.1"/>
    <property type="molecule type" value="Genomic_DNA"/>
</dbReference>
<feature type="compositionally biased region" description="Gly residues" evidence="1">
    <location>
        <begin position="64"/>
        <end position="73"/>
    </location>
</feature>
<proteinExistence type="predicted"/>
<comment type="caution">
    <text evidence="2">The sequence shown here is derived from an EMBL/GenBank/DDBJ whole genome shotgun (WGS) entry which is preliminary data.</text>
</comment>
<evidence type="ECO:0000313" key="2">
    <source>
        <dbReference type="EMBL" id="CAK0908860.1"/>
    </source>
</evidence>
<evidence type="ECO:0008006" key="4">
    <source>
        <dbReference type="Google" id="ProtNLM"/>
    </source>
</evidence>
<protein>
    <recommendedName>
        <fullName evidence="4">Kinase</fullName>
    </recommendedName>
</protein>
<gene>
    <name evidence="2" type="ORF">PCOR1329_LOCUS83428</name>
</gene>
<dbReference type="SUPFAM" id="SSF56104">
    <property type="entry name" value="SAICAR synthase-like"/>
    <property type="match status" value="1"/>
</dbReference>